<dbReference type="PANTHER" id="PTHR45138:SF9">
    <property type="entry name" value="DIGUANYLATE CYCLASE DGCM-RELATED"/>
    <property type="match status" value="1"/>
</dbReference>
<dbReference type="InterPro" id="IPR029787">
    <property type="entry name" value="Nucleotide_cyclase"/>
</dbReference>
<dbReference type="FunFam" id="3.30.70.270:FF:000001">
    <property type="entry name" value="Diguanylate cyclase domain protein"/>
    <property type="match status" value="1"/>
</dbReference>
<dbReference type="AlphaFoldDB" id="A0A2N5Y0U8"/>
<dbReference type="PANTHER" id="PTHR45138">
    <property type="entry name" value="REGULATORY COMPONENTS OF SENSORY TRANSDUCTION SYSTEM"/>
    <property type="match status" value="1"/>
</dbReference>
<dbReference type="InterPro" id="IPR050469">
    <property type="entry name" value="Diguanylate_Cyclase"/>
</dbReference>
<dbReference type="SUPFAM" id="SSF55073">
    <property type="entry name" value="Nucleotide cyclase"/>
    <property type="match status" value="1"/>
</dbReference>
<protein>
    <recommendedName>
        <fullName evidence="2">diguanylate cyclase</fullName>
        <ecNumber evidence="2">2.7.7.65</ecNumber>
    </recommendedName>
</protein>
<comment type="cofactor">
    <cofactor evidence="1">
        <name>Mg(2+)</name>
        <dbReference type="ChEBI" id="CHEBI:18420"/>
    </cofactor>
</comment>
<evidence type="ECO:0000256" key="4">
    <source>
        <dbReference type="SAM" id="Coils"/>
    </source>
</evidence>
<dbReference type="CDD" id="cd01949">
    <property type="entry name" value="GGDEF"/>
    <property type="match status" value="1"/>
</dbReference>
<evidence type="ECO:0000256" key="1">
    <source>
        <dbReference type="ARBA" id="ARBA00001946"/>
    </source>
</evidence>
<evidence type="ECO:0000313" key="6">
    <source>
        <dbReference type="EMBL" id="PLW82022.1"/>
    </source>
</evidence>
<dbReference type="PROSITE" id="PS50887">
    <property type="entry name" value="GGDEF"/>
    <property type="match status" value="1"/>
</dbReference>
<dbReference type="NCBIfam" id="TIGR00254">
    <property type="entry name" value="GGDEF"/>
    <property type="match status" value="1"/>
</dbReference>
<evidence type="ECO:0000313" key="7">
    <source>
        <dbReference type="Proteomes" id="UP000234845"/>
    </source>
</evidence>
<evidence type="ECO:0000256" key="3">
    <source>
        <dbReference type="ARBA" id="ARBA00034247"/>
    </source>
</evidence>
<proteinExistence type="predicted"/>
<name>A0A2N5Y0U8_9GAMM</name>
<dbReference type="GO" id="GO:1902201">
    <property type="term" value="P:negative regulation of bacterial-type flagellum-dependent cell motility"/>
    <property type="evidence" value="ECO:0007669"/>
    <property type="project" value="TreeGrafter"/>
</dbReference>
<dbReference type="Gene3D" id="3.30.70.270">
    <property type="match status" value="1"/>
</dbReference>
<keyword evidence="7" id="KW-1185">Reference proteome</keyword>
<dbReference type="InterPro" id="IPR043128">
    <property type="entry name" value="Rev_trsase/Diguanyl_cyclase"/>
</dbReference>
<dbReference type="GO" id="GO:0043709">
    <property type="term" value="P:cell adhesion involved in single-species biofilm formation"/>
    <property type="evidence" value="ECO:0007669"/>
    <property type="project" value="TreeGrafter"/>
</dbReference>
<dbReference type="EC" id="2.7.7.65" evidence="2"/>
<organism evidence="6 7">
    <name type="scientific">Kineobactrum sediminis</name>
    <dbReference type="NCBI Taxonomy" id="1905677"/>
    <lineage>
        <taxon>Bacteria</taxon>
        <taxon>Pseudomonadati</taxon>
        <taxon>Pseudomonadota</taxon>
        <taxon>Gammaproteobacteria</taxon>
        <taxon>Cellvibrionales</taxon>
        <taxon>Halieaceae</taxon>
        <taxon>Kineobactrum</taxon>
    </lineage>
</organism>
<accession>A0A2N5Y0U8</accession>
<dbReference type="SMART" id="SM00267">
    <property type="entry name" value="GGDEF"/>
    <property type="match status" value="1"/>
</dbReference>
<feature type="coiled-coil region" evidence="4">
    <location>
        <begin position="156"/>
        <end position="183"/>
    </location>
</feature>
<keyword evidence="4" id="KW-0175">Coiled coil</keyword>
<comment type="catalytic activity">
    <reaction evidence="3">
        <text>2 GTP = 3',3'-c-di-GMP + 2 diphosphate</text>
        <dbReference type="Rhea" id="RHEA:24898"/>
        <dbReference type="ChEBI" id="CHEBI:33019"/>
        <dbReference type="ChEBI" id="CHEBI:37565"/>
        <dbReference type="ChEBI" id="CHEBI:58805"/>
        <dbReference type="EC" id="2.7.7.65"/>
    </reaction>
</comment>
<dbReference type="GO" id="GO:0052621">
    <property type="term" value="F:diguanylate cyclase activity"/>
    <property type="evidence" value="ECO:0007669"/>
    <property type="project" value="UniProtKB-EC"/>
</dbReference>
<dbReference type="InterPro" id="IPR000160">
    <property type="entry name" value="GGDEF_dom"/>
</dbReference>
<dbReference type="GO" id="GO:0005886">
    <property type="term" value="C:plasma membrane"/>
    <property type="evidence" value="ECO:0007669"/>
    <property type="project" value="TreeGrafter"/>
</dbReference>
<comment type="caution">
    <text evidence="6">The sequence shown here is derived from an EMBL/GenBank/DDBJ whole genome shotgun (WGS) entry which is preliminary data.</text>
</comment>
<sequence length="344" mass="38680">MTHTKSILPSYDFSLTLNESYRKKIFPFFAEHRIAANPINYALLYDYVAEQNPELNKAIDSLLAESKTLESKKSEELYASFICNASLESFEDINQKIHRVLTRASNAIDETFNKAEQTGESFEQKSALLENTSEVANHQAIFQDIIRETRALAVTTQAMQSELTKANTEMEQLRAELVTVRKVATTDGLTGLLNRHAFDEIMSDIVRGNEKPPVCLAMLDIDHFKQVNDTWGHTIGDNVIRYVAALIKKHVSEYHHVARYGGEEMIIVMPGTSKNAALAIAENIRSDMEKSRLKRKSDDHLLGKITISIGIAELQQNDTAENFVNRADEALYKAKDSGRNKVVG</sequence>
<dbReference type="OrthoDB" id="9812260at2"/>
<dbReference type="Proteomes" id="UP000234845">
    <property type="component" value="Unassembled WGS sequence"/>
</dbReference>
<dbReference type="RefSeq" id="WP_101521957.1">
    <property type="nucleotide sequence ID" value="NZ_PKLZ01000009.1"/>
</dbReference>
<evidence type="ECO:0000259" key="5">
    <source>
        <dbReference type="PROSITE" id="PS50887"/>
    </source>
</evidence>
<evidence type="ECO:0000256" key="2">
    <source>
        <dbReference type="ARBA" id="ARBA00012528"/>
    </source>
</evidence>
<gene>
    <name evidence="6" type="ORF">CWI75_13140</name>
</gene>
<feature type="domain" description="GGDEF" evidence="5">
    <location>
        <begin position="212"/>
        <end position="344"/>
    </location>
</feature>
<reference evidence="7" key="1">
    <citation type="submission" date="2017-11" db="EMBL/GenBank/DDBJ databases">
        <title>The draft genome sequence of Chromatocurvus sp. F02.</title>
        <authorList>
            <person name="Du Z.-J."/>
            <person name="Chang Y.-Q."/>
        </authorList>
    </citation>
    <scope>NUCLEOTIDE SEQUENCE [LARGE SCALE GENOMIC DNA]</scope>
    <source>
        <strain evidence="7">F02</strain>
    </source>
</reference>
<dbReference type="EMBL" id="PKLZ01000009">
    <property type="protein sequence ID" value="PLW82022.1"/>
    <property type="molecule type" value="Genomic_DNA"/>
</dbReference>
<dbReference type="Pfam" id="PF00990">
    <property type="entry name" value="GGDEF"/>
    <property type="match status" value="1"/>
</dbReference>